<proteinExistence type="predicted"/>
<sequence>MMLAACGSGCVFGEPVSVQVKVIDDLGTPLAGGDVLVLFQGEKAKPQGERILQSDANGVVRIQGETTYGVTLRAWKSGHYETESEFSIDPRKPVERTYVLPRILNPIPLFAAREEYQ</sequence>
<name>A0ABZ1CD83_9BACT</name>
<organism evidence="1 2">
    <name type="scientific">Actomonas aquatica</name>
    <dbReference type="NCBI Taxonomy" id="2866162"/>
    <lineage>
        <taxon>Bacteria</taxon>
        <taxon>Pseudomonadati</taxon>
        <taxon>Verrucomicrobiota</taxon>
        <taxon>Opitutia</taxon>
        <taxon>Opitutales</taxon>
        <taxon>Opitutaceae</taxon>
        <taxon>Actomonas</taxon>
    </lineage>
</organism>
<dbReference type="RefSeq" id="WP_221029695.1">
    <property type="nucleotide sequence ID" value="NZ_CP139781.1"/>
</dbReference>
<accession>A0ABZ1CD83</accession>
<dbReference type="EMBL" id="CP139781">
    <property type="protein sequence ID" value="WRQ89620.1"/>
    <property type="molecule type" value="Genomic_DNA"/>
</dbReference>
<gene>
    <name evidence="1" type="ORF">K1X11_009380</name>
</gene>
<reference evidence="1 2" key="1">
    <citation type="submission" date="2023-12" db="EMBL/GenBank/DDBJ databases">
        <title>Description of an unclassified Opitutus bacterium of Verrucomicrobiota.</title>
        <authorList>
            <person name="Zhang D.-F."/>
        </authorList>
    </citation>
    <scope>NUCLEOTIDE SEQUENCE [LARGE SCALE GENOMIC DNA]</scope>
    <source>
        <strain evidence="1 2">WL0086</strain>
    </source>
</reference>
<dbReference type="Proteomes" id="UP000738431">
    <property type="component" value="Chromosome"/>
</dbReference>
<protein>
    <submittedName>
        <fullName evidence="1">DUF4198 domain-containing protein</fullName>
    </submittedName>
</protein>
<keyword evidence="2" id="KW-1185">Reference proteome</keyword>
<evidence type="ECO:0000313" key="2">
    <source>
        <dbReference type="Proteomes" id="UP000738431"/>
    </source>
</evidence>
<evidence type="ECO:0000313" key="1">
    <source>
        <dbReference type="EMBL" id="WRQ89620.1"/>
    </source>
</evidence>